<keyword evidence="2" id="KW-0812">Transmembrane</keyword>
<dbReference type="PANTHER" id="PTHR23201">
    <property type="entry name" value="EXTENSIN, PROLINE-RICH PROTEIN"/>
    <property type="match status" value="1"/>
</dbReference>
<feature type="signal peptide" evidence="3">
    <location>
        <begin position="1"/>
        <end position="21"/>
    </location>
</feature>
<dbReference type="AlphaFoldDB" id="A0A8X7YT03"/>
<dbReference type="EMBL" id="JAAWWB010000023">
    <property type="protein sequence ID" value="KAG6754038.1"/>
    <property type="molecule type" value="Genomic_DNA"/>
</dbReference>
<keyword evidence="2" id="KW-1133">Transmembrane helix</keyword>
<dbReference type="Proteomes" id="UP000886885">
    <property type="component" value="Chromosome 12A"/>
</dbReference>
<keyword evidence="3" id="KW-0732">Signal</keyword>
<evidence type="ECO:0000256" key="3">
    <source>
        <dbReference type="SAM" id="SignalP"/>
    </source>
</evidence>
<gene>
    <name evidence="4" type="ORF">POTOM_042046</name>
</gene>
<evidence type="ECO:0000313" key="5">
    <source>
        <dbReference type="Proteomes" id="UP000886885"/>
    </source>
</evidence>
<dbReference type="PANTHER" id="PTHR23201:SF18">
    <property type="entry name" value="GIBBERELLIN-REGULATED PROTEIN 2-RELATED"/>
    <property type="match status" value="1"/>
</dbReference>
<keyword evidence="2" id="KW-0472">Membrane</keyword>
<dbReference type="Pfam" id="PF02704">
    <property type="entry name" value="GASA"/>
    <property type="match status" value="1"/>
</dbReference>
<accession>A0A8X7YT03</accession>
<sequence length="163" mass="17771">MAVRSLLALMVLLFYLAEVQGKGGGTYRAEEGCSPGFVRSQDGYRNAPSFPGKARPLLRMFTFCFNISCKTLLVNAVCFCICGVFFLQLVVRGGNRRLLQDIDCGGLCTQRCSLHSRPNLCNRACGTCCVRCKCVPPGTSGNREVCGTCYTDMTTHGNKTKCP</sequence>
<protein>
    <submittedName>
        <fullName evidence="4">Uncharacterized protein</fullName>
    </submittedName>
</protein>
<organism evidence="4 5">
    <name type="scientific">Populus tomentosa</name>
    <name type="common">Chinese white poplar</name>
    <dbReference type="NCBI Taxonomy" id="118781"/>
    <lineage>
        <taxon>Eukaryota</taxon>
        <taxon>Viridiplantae</taxon>
        <taxon>Streptophyta</taxon>
        <taxon>Embryophyta</taxon>
        <taxon>Tracheophyta</taxon>
        <taxon>Spermatophyta</taxon>
        <taxon>Magnoliopsida</taxon>
        <taxon>eudicotyledons</taxon>
        <taxon>Gunneridae</taxon>
        <taxon>Pentapetalae</taxon>
        <taxon>rosids</taxon>
        <taxon>fabids</taxon>
        <taxon>Malpighiales</taxon>
        <taxon>Salicaceae</taxon>
        <taxon>Saliceae</taxon>
        <taxon>Populus</taxon>
    </lineage>
</organism>
<reference evidence="4" key="1">
    <citation type="journal article" date="2020" name="bioRxiv">
        <title>Hybrid origin of Populus tomentosa Carr. identified through genome sequencing and phylogenomic analysis.</title>
        <authorList>
            <person name="An X."/>
            <person name="Gao K."/>
            <person name="Chen Z."/>
            <person name="Li J."/>
            <person name="Yang X."/>
            <person name="Yang X."/>
            <person name="Zhou J."/>
            <person name="Guo T."/>
            <person name="Zhao T."/>
            <person name="Huang S."/>
            <person name="Miao D."/>
            <person name="Khan W.U."/>
            <person name="Rao P."/>
            <person name="Ye M."/>
            <person name="Lei B."/>
            <person name="Liao W."/>
            <person name="Wang J."/>
            <person name="Ji L."/>
            <person name="Li Y."/>
            <person name="Guo B."/>
            <person name="Mustafa N.S."/>
            <person name="Li S."/>
            <person name="Yun Q."/>
            <person name="Keller S.R."/>
            <person name="Mao J."/>
            <person name="Zhang R."/>
            <person name="Strauss S.H."/>
        </authorList>
    </citation>
    <scope>NUCLEOTIDE SEQUENCE</scope>
    <source>
        <strain evidence="4">GM15</strain>
        <tissue evidence="4">Leaf</tissue>
    </source>
</reference>
<evidence type="ECO:0000256" key="2">
    <source>
        <dbReference type="SAM" id="Phobius"/>
    </source>
</evidence>
<comment type="similarity">
    <text evidence="1">Belongs to the GASA family.</text>
</comment>
<name>A0A8X7YT03_POPTO</name>
<evidence type="ECO:0000313" key="4">
    <source>
        <dbReference type="EMBL" id="KAG6754038.1"/>
    </source>
</evidence>
<feature type="transmembrane region" description="Helical" evidence="2">
    <location>
        <begin position="72"/>
        <end position="91"/>
    </location>
</feature>
<dbReference type="OrthoDB" id="1850441at2759"/>
<keyword evidence="5" id="KW-1185">Reference proteome</keyword>
<feature type="chain" id="PRO_5036480185" evidence="3">
    <location>
        <begin position="22"/>
        <end position="163"/>
    </location>
</feature>
<dbReference type="InterPro" id="IPR003854">
    <property type="entry name" value="GASA"/>
</dbReference>
<proteinExistence type="inferred from homology"/>
<comment type="caution">
    <text evidence="4">The sequence shown here is derived from an EMBL/GenBank/DDBJ whole genome shotgun (WGS) entry which is preliminary data.</text>
</comment>
<evidence type="ECO:0000256" key="1">
    <source>
        <dbReference type="ARBA" id="ARBA00010582"/>
    </source>
</evidence>